<reference evidence="2 3" key="1">
    <citation type="submission" date="2021-04" db="EMBL/GenBank/DDBJ databases">
        <authorList>
            <person name="Bliznina A."/>
        </authorList>
    </citation>
    <scope>NUCLEOTIDE SEQUENCE [LARGE SCALE GENOMIC DNA]</scope>
</reference>
<gene>
    <name evidence="2" type="ORF">OKIOD_LOCUS4584</name>
</gene>
<evidence type="ECO:0000313" key="3">
    <source>
        <dbReference type="Proteomes" id="UP001158576"/>
    </source>
</evidence>
<proteinExistence type="predicted"/>
<name>A0ABN7S870_OIKDI</name>
<feature type="region of interest" description="Disordered" evidence="1">
    <location>
        <begin position="1"/>
        <end position="72"/>
    </location>
</feature>
<dbReference type="EMBL" id="OU015568">
    <property type="protein sequence ID" value="CAG5091392.1"/>
    <property type="molecule type" value="Genomic_DNA"/>
</dbReference>
<feature type="region of interest" description="Disordered" evidence="1">
    <location>
        <begin position="685"/>
        <end position="731"/>
    </location>
</feature>
<sequence>MFTHGEGCYRKKTKSSASAKNNGSSKLTPREYIDGGRGANDFKTPSPKPKESSPPPLSPLEGRKPSPTRRRGEYHIGVKDCFGLGYEYRDAPDEPISSIAVFQANATHPSLQLNWQEEKLVNDMLKGIETAPYIAQAASNPDRSFIIAKEDDGCVRYVIRTTHGENKCRQISVAPAAAQKNDSETEEIFTPTPKQRQRRYSVSFTSRCAAPQKTSNACLRKDLPFCAGEKLRRNDPRASDIDSKAATVQPLYHGVARFEQKIVKDLGSSADPEASKEEAKEFADEGSSWCLNRRELKSICATAADSVRGLRPSLAQTGFGKFLQRSSFIVSSDSDDVENIRQKIISSQIDNIPEDKYWTEPGKYAGPKKSWEVLAGFHARFSQDLFDNVYIETLYVWVRFGKSTWKLLDINDPLLGPQSILMTAINEFKMKPFFPWPTFFKDDFAVDKARLLLALDFVPLPTEPPAEMVWPEYTTSVLLDRADEIYHPSSPAQVQALSDVIEIKLFRGIRALPDHEMTAFLGSSDDEDVILLERFAILRDRFDQYFGRDRVQSTAVRGSSTFVEVLKSLRAVLPEIFRENVDYIPTNEALQIYLIRAAQTPASEDGAFLALFGLSSPIPAKFFKQHSFEVFPQSQKRETFLPFAVKSRQEIITAFKAKSPELLKVLGEDAEPFLESKFKYDPVRRLPEHKPADDKKEASDVKDDSNNNNGDIVYISSDDAPAKHLSDDDDRSDSAFFLDCPSTSSEDEIVAPKIGGRFALLSSEEEL</sequence>
<dbReference type="Proteomes" id="UP001158576">
    <property type="component" value="Chromosome PAR"/>
</dbReference>
<accession>A0ABN7S870</accession>
<evidence type="ECO:0000256" key="1">
    <source>
        <dbReference type="SAM" id="MobiDB-lite"/>
    </source>
</evidence>
<feature type="compositionally biased region" description="Low complexity" evidence="1">
    <location>
        <begin position="15"/>
        <end position="26"/>
    </location>
</feature>
<organism evidence="2 3">
    <name type="scientific">Oikopleura dioica</name>
    <name type="common">Tunicate</name>
    <dbReference type="NCBI Taxonomy" id="34765"/>
    <lineage>
        <taxon>Eukaryota</taxon>
        <taxon>Metazoa</taxon>
        <taxon>Chordata</taxon>
        <taxon>Tunicata</taxon>
        <taxon>Appendicularia</taxon>
        <taxon>Copelata</taxon>
        <taxon>Oikopleuridae</taxon>
        <taxon>Oikopleura</taxon>
    </lineage>
</organism>
<feature type="compositionally biased region" description="Basic and acidic residues" evidence="1">
    <location>
        <begin position="685"/>
        <end position="705"/>
    </location>
</feature>
<keyword evidence="3" id="KW-1185">Reference proteome</keyword>
<protein>
    <submittedName>
        <fullName evidence="2">Oidioi.mRNA.OKI2018_I69.PAR.g13026.t1.cds</fullName>
    </submittedName>
</protein>
<evidence type="ECO:0000313" key="2">
    <source>
        <dbReference type="EMBL" id="CAG5091392.1"/>
    </source>
</evidence>